<dbReference type="InterPro" id="IPR015943">
    <property type="entry name" value="WD40/YVTN_repeat-like_dom_sf"/>
</dbReference>
<keyword evidence="2 7" id="KW-0812">Transmembrane</keyword>
<evidence type="ECO:0000256" key="3">
    <source>
        <dbReference type="ARBA" id="ARBA00022989"/>
    </source>
</evidence>
<dbReference type="InterPro" id="IPR011047">
    <property type="entry name" value="Quinoprotein_ADH-like_sf"/>
</dbReference>
<evidence type="ECO:0000256" key="4">
    <source>
        <dbReference type="ARBA" id="ARBA00023136"/>
    </source>
</evidence>
<keyword evidence="10" id="KW-1185">Reference proteome</keyword>
<reference evidence="9 10" key="1">
    <citation type="submission" date="2024-09" db="EMBL/GenBank/DDBJ databases">
        <title>A chromosome-level genome assembly of Gray's grenadier anchovy, Coilia grayii.</title>
        <authorList>
            <person name="Fu Z."/>
        </authorList>
    </citation>
    <scope>NUCLEOTIDE SEQUENCE [LARGE SCALE GENOMIC DNA]</scope>
    <source>
        <strain evidence="9">G4</strain>
        <tissue evidence="9">Muscle</tissue>
    </source>
</reference>
<comment type="similarity">
    <text evidence="5">Belongs to the FAM234 family.</text>
</comment>
<evidence type="ECO:0000256" key="5">
    <source>
        <dbReference type="ARBA" id="ARBA00025791"/>
    </source>
</evidence>
<evidence type="ECO:0000256" key="1">
    <source>
        <dbReference type="ARBA" id="ARBA00004167"/>
    </source>
</evidence>
<comment type="subcellular location">
    <subcellularLocation>
        <location evidence="1">Membrane</location>
        <topology evidence="1">Single-pass membrane protein</topology>
    </subcellularLocation>
</comment>
<proteinExistence type="inferred from homology"/>
<name>A0ABD1IU79_9TELE</name>
<dbReference type="SUPFAM" id="SSF50998">
    <property type="entry name" value="Quinoprotein alcohol dehydrogenase-like"/>
    <property type="match status" value="1"/>
</dbReference>
<dbReference type="InterPro" id="IPR055409">
    <property type="entry name" value="Beta-prop_FAM234A_B"/>
</dbReference>
<gene>
    <name evidence="9" type="ORF">ACEWY4_026218</name>
</gene>
<dbReference type="PANTHER" id="PTHR21419">
    <property type="match status" value="1"/>
</dbReference>
<dbReference type="AlphaFoldDB" id="A0ABD1IU79"/>
<sequence>MTNPGVGPSEVDPLKGEEGEVGGAGVSASTPPLKKKGPCGGGLRLSRLSGWRTAAFLLSLFLCLTIVFAFSFILPCPTRPQYQATWNRTLPAAATYDFLAIECVNDDKVKDVIFTYKSSEGTEVNNTCELKGLSSPCVFVLAVDGTDGDSIWEQPLNSDLLWAQCGLGGVDEKNTSCLLAHTNTLTAISTQTGKILWQQSSSPGVGAAVPVLSVPDLDSDGTSDIALLTPQRNQLVFLSGKTGVMLGSEVKVVGEVSSSHMLHETAKKAQYLLLQTGSGLYAEGLWNLVAKAGLHKQLKKDAEWEKRRNGSAPIMIYPSPSLQQVSSVPVASGVSSLLLMTGLGAEGDQDTGHSSGILTELLDGQSLTSRWTTNSSKLLSKPSFGYFNRDDIPDIVMEEDSGNGTKRVAILDGNTGKELWEVAMVAMPHTPAPASILTLHEYSVFMLWGEMLDNQTDSAMDKHVSNLLYPSYSDVLLQSTRPVEHIIACEVTLLERGRHAAYLLLTGPHASEGVEPEGAGSVVLTKRKMKGDVPDSRVLSVSGSVTQDNAKLIKEAFQRLRFYD</sequence>
<feature type="region of interest" description="Disordered" evidence="6">
    <location>
        <begin position="1"/>
        <end position="39"/>
    </location>
</feature>
<feature type="transmembrane region" description="Helical" evidence="7">
    <location>
        <begin position="54"/>
        <end position="74"/>
    </location>
</feature>
<protein>
    <recommendedName>
        <fullName evidence="8">FAM234A/B beta-propeller domain-containing protein</fullName>
    </recommendedName>
</protein>
<evidence type="ECO:0000313" key="9">
    <source>
        <dbReference type="EMBL" id="KAL2078533.1"/>
    </source>
</evidence>
<organism evidence="9 10">
    <name type="scientific">Coilia grayii</name>
    <name type="common">Gray's grenadier anchovy</name>
    <dbReference type="NCBI Taxonomy" id="363190"/>
    <lineage>
        <taxon>Eukaryota</taxon>
        <taxon>Metazoa</taxon>
        <taxon>Chordata</taxon>
        <taxon>Craniata</taxon>
        <taxon>Vertebrata</taxon>
        <taxon>Euteleostomi</taxon>
        <taxon>Actinopterygii</taxon>
        <taxon>Neopterygii</taxon>
        <taxon>Teleostei</taxon>
        <taxon>Clupei</taxon>
        <taxon>Clupeiformes</taxon>
        <taxon>Clupeoidei</taxon>
        <taxon>Engraulidae</taxon>
        <taxon>Coilinae</taxon>
        <taxon>Coilia</taxon>
    </lineage>
</organism>
<comment type="caution">
    <text evidence="9">The sequence shown here is derived from an EMBL/GenBank/DDBJ whole genome shotgun (WGS) entry which is preliminary data.</text>
</comment>
<keyword evidence="4 7" id="KW-0472">Membrane</keyword>
<evidence type="ECO:0000259" key="8">
    <source>
        <dbReference type="Pfam" id="PF23727"/>
    </source>
</evidence>
<keyword evidence="3 7" id="KW-1133">Transmembrane helix</keyword>
<dbReference type="Proteomes" id="UP001591681">
    <property type="component" value="Unassembled WGS sequence"/>
</dbReference>
<dbReference type="PANTHER" id="PTHR21419:SF7">
    <property type="entry name" value="PROTEIN FAM234A"/>
    <property type="match status" value="1"/>
</dbReference>
<evidence type="ECO:0000256" key="6">
    <source>
        <dbReference type="SAM" id="MobiDB-lite"/>
    </source>
</evidence>
<dbReference type="InterPro" id="IPR045232">
    <property type="entry name" value="FAM234"/>
</dbReference>
<evidence type="ECO:0000313" key="10">
    <source>
        <dbReference type="Proteomes" id="UP001591681"/>
    </source>
</evidence>
<dbReference type="Gene3D" id="2.130.10.10">
    <property type="entry name" value="YVTN repeat-like/Quinoprotein amine dehydrogenase"/>
    <property type="match status" value="1"/>
</dbReference>
<evidence type="ECO:0000256" key="7">
    <source>
        <dbReference type="SAM" id="Phobius"/>
    </source>
</evidence>
<feature type="domain" description="FAM234A/B beta-propeller" evidence="8">
    <location>
        <begin position="86"/>
        <end position="562"/>
    </location>
</feature>
<evidence type="ECO:0000256" key="2">
    <source>
        <dbReference type="ARBA" id="ARBA00022692"/>
    </source>
</evidence>
<dbReference type="EMBL" id="JBHFQA010000023">
    <property type="protein sequence ID" value="KAL2078533.1"/>
    <property type="molecule type" value="Genomic_DNA"/>
</dbReference>
<accession>A0ABD1IU79</accession>
<dbReference type="GO" id="GO:0016020">
    <property type="term" value="C:membrane"/>
    <property type="evidence" value="ECO:0007669"/>
    <property type="project" value="UniProtKB-SubCell"/>
</dbReference>
<dbReference type="Pfam" id="PF23727">
    <property type="entry name" value="Beta-prop_FAM234A_B"/>
    <property type="match status" value="1"/>
</dbReference>